<reference evidence="2" key="1">
    <citation type="submission" date="2021-03" db="EMBL/GenBank/DDBJ databases">
        <title>Genome sequencing and assembly of Tianweitania sediminis.</title>
        <authorList>
            <person name="Chhetri G."/>
        </authorList>
    </citation>
    <scope>NUCLEOTIDE SEQUENCE</scope>
    <source>
        <strain evidence="2">Z8</strain>
    </source>
</reference>
<sequence>MEKSGSVVILTPPAAPALLQIVFLTLVQVAITVLDMREKIESFGETGREPIWQAAGFIMSEFQKVEMILRGLFARLLDGDDNVTLAIYDTAPALSGRIELTMNAARSLTASRLQKCSVEADEIKDALNLVRKAAEKRNLVAHGVATHVTQLPTGGFRGCWLQVSNKGRTYYMTADEVIACVVPIRTAHEAIRPILDKLQA</sequence>
<dbReference type="AlphaFoldDB" id="A0A8J7R1V3"/>
<feature type="transmembrane region" description="Helical" evidence="1">
    <location>
        <begin position="14"/>
        <end position="34"/>
    </location>
</feature>
<evidence type="ECO:0000313" key="2">
    <source>
        <dbReference type="EMBL" id="MBP0440690.1"/>
    </source>
</evidence>
<gene>
    <name evidence="2" type="ORF">J5Y06_18730</name>
</gene>
<proteinExistence type="predicted"/>
<keyword evidence="1" id="KW-0472">Membrane</keyword>
<protein>
    <submittedName>
        <fullName evidence="2">Uncharacterized protein</fullName>
    </submittedName>
</protein>
<comment type="caution">
    <text evidence="2">The sequence shown here is derived from an EMBL/GenBank/DDBJ whole genome shotgun (WGS) entry which is preliminary data.</text>
</comment>
<keyword evidence="1" id="KW-0812">Transmembrane</keyword>
<accession>A0A8J7R1V3</accession>
<evidence type="ECO:0000256" key="1">
    <source>
        <dbReference type="SAM" id="Phobius"/>
    </source>
</evidence>
<organism evidence="2 3">
    <name type="scientific">Tianweitania sediminis</name>
    <dbReference type="NCBI Taxonomy" id="1502156"/>
    <lineage>
        <taxon>Bacteria</taxon>
        <taxon>Pseudomonadati</taxon>
        <taxon>Pseudomonadota</taxon>
        <taxon>Alphaproteobacteria</taxon>
        <taxon>Hyphomicrobiales</taxon>
        <taxon>Phyllobacteriaceae</taxon>
        <taxon>Tianweitania</taxon>
    </lineage>
</organism>
<dbReference type="Proteomes" id="UP000666240">
    <property type="component" value="Unassembled WGS sequence"/>
</dbReference>
<evidence type="ECO:0000313" key="3">
    <source>
        <dbReference type="Proteomes" id="UP000666240"/>
    </source>
</evidence>
<dbReference type="EMBL" id="JAGIYY010000008">
    <property type="protein sequence ID" value="MBP0440690.1"/>
    <property type="molecule type" value="Genomic_DNA"/>
</dbReference>
<name>A0A8J7R1V3_9HYPH</name>
<keyword evidence="3" id="KW-1185">Reference proteome</keyword>
<keyword evidence="1" id="KW-1133">Transmembrane helix</keyword>